<reference evidence="2 3" key="1">
    <citation type="journal article" date="2021" name="Comput. Struct. Biotechnol. J.">
        <title>De novo genome assembly of the potent medicinal plant Rehmannia glutinosa using nanopore technology.</title>
        <authorList>
            <person name="Ma L."/>
            <person name="Dong C."/>
            <person name="Song C."/>
            <person name="Wang X."/>
            <person name="Zheng X."/>
            <person name="Niu Y."/>
            <person name="Chen S."/>
            <person name="Feng W."/>
        </authorList>
    </citation>
    <scope>NUCLEOTIDE SEQUENCE [LARGE SCALE GENOMIC DNA]</scope>
    <source>
        <strain evidence="2">DH-2019</strain>
    </source>
</reference>
<organism evidence="2 3">
    <name type="scientific">Rehmannia glutinosa</name>
    <name type="common">Chinese foxglove</name>
    <dbReference type="NCBI Taxonomy" id="99300"/>
    <lineage>
        <taxon>Eukaryota</taxon>
        <taxon>Viridiplantae</taxon>
        <taxon>Streptophyta</taxon>
        <taxon>Embryophyta</taxon>
        <taxon>Tracheophyta</taxon>
        <taxon>Spermatophyta</taxon>
        <taxon>Magnoliopsida</taxon>
        <taxon>eudicotyledons</taxon>
        <taxon>Gunneridae</taxon>
        <taxon>Pentapetalae</taxon>
        <taxon>asterids</taxon>
        <taxon>lamiids</taxon>
        <taxon>Lamiales</taxon>
        <taxon>Orobanchaceae</taxon>
        <taxon>Rehmannieae</taxon>
        <taxon>Rehmannia</taxon>
    </lineage>
</organism>
<feature type="compositionally biased region" description="Low complexity" evidence="1">
    <location>
        <begin position="224"/>
        <end position="245"/>
    </location>
</feature>
<name>A0ABR0VB96_REHGL</name>
<feature type="region of interest" description="Disordered" evidence="1">
    <location>
        <begin position="222"/>
        <end position="245"/>
    </location>
</feature>
<dbReference type="PANTHER" id="PTHR47481">
    <property type="match status" value="1"/>
</dbReference>
<sequence>MALSPPGSNTSTTTSSPPVQIIQPQSQLIVTKLTEHNYLIRKQQVLYAVRGYGIEEYLTGDITPPRKFVTSLDTSRSVSNPEYATFQRQDELLVSWLLSSLSDNILVTSKTNAIQSLQLSTMKKGNQSMRNFINKVKLCCDALCAAGHKIKEVDQVLHICAGLSTEYDPIVCAITSRGEPLSLSDASALLLSFEARMEGHNPSVFDENNTLLANVAIQGNMKEGSNSGNSSSRARGNNSPRGGLI</sequence>
<dbReference type="PANTHER" id="PTHR47481:SF30">
    <property type="entry name" value="CCHC-TYPE DOMAIN-CONTAINING PROTEIN"/>
    <property type="match status" value="1"/>
</dbReference>
<dbReference type="Proteomes" id="UP001318860">
    <property type="component" value="Unassembled WGS sequence"/>
</dbReference>
<keyword evidence="3" id="KW-1185">Reference proteome</keyword>
<protein>
    <submittedName>
        <fullName evidence="2">Uncharacterized protein</fullName>
    </submittedName>
</protein>
<proteinExistence type="predicted"/>
<gene>
    <name evidence="2" type="ORF">DH2020_034412</name>
</gene>
<evidence type="ECO:0000256" key="1">
    <source>
        <dbReference type="SAM" id="MobiDB-lite"/>
    </source>
</evidence>
<evidence type="ECO:0000313" key="3">
    <source>
        <dbReference type="Proteomes" id="UP001318860"/>
    </source>
</evidence>
<dbReference type="Pfam" id="PF14223">
    <property type="entry name" value="Retrotran_gag_2"/>
    <property type="match status" value="1"/>
</dbReference>
<evidence type="ECO:0000313" key="2">
    <source>
        <dbReference type="EMBL" id="KAK6131838.1"/>
    </source>
</evidence>
<accession>A0ABR0VB96</accession>
<comment type="caution">
    <text evidence="2">The sequence shown here is derived from an EMBL/GenBank/DDBJ whole genome shotgun (WGS) entry which is preliminary data.</text>
</comment>
<dbReference type="EMBL" id="JABTTQ020001335">
    <property type="protein sequence ID" value="KAK6131838.1"/>
    <property type="molecule type" value="Genomic_DNA"/>
</dbReference>